<keyword evidence="2" id="KW-1185">Reference proteome</keyword>
<sequence>MEVVLNSSNIPYYEDLGYEIPRWRRSTKRSKTDLTVRKGTKIIVDIKHIPKGSHIKVDVQCDYCGEILHKPYYKYISQNENSTIKKDSCNSCKGKKTSEYMKLVHGVNHNSQLCSFRESVSDKNRTDSSEVLSSFNKLNYTMLSEYVRYAEPIEFICNKHECLGIQITSYNIVKNFQSGCKACRYEKISGENYYNWQGGVTNIYNYLRGKLGKWRKDSLDNTNYRCLLTNSEENLVVHHPYNFHNIVHEALNCLNLKVHENLDDYSDDDLSKLTSTCLELHNKYGLGLVICKSLHNKFHAIYGNKNNTYDQFKEFKNNYINGEFREVV</sequence>
<evidence type="ECO:0000313" key="1">
    <source>
        <dbReference type="EMBL" id="MEQ6355242.1"/>
    </source>
</evidence>
<name>A0ABV1MRV8_9BACI</name>
<reference evidence="1 2" key="1">
    <citation type="submission" date="2024-06" db="EMBL/GenBank/DDBJ databases">
        <title>Lysinibacillus zambalefons sp. nov., a Novel Firmicute Isolated from the Poon Bato Zambales Hyperalkaline Spring.</title>
        <authorList>
            <person name="Aja J.A."/>
            <person name="Lazaro J.E.H."/>
            <person name="Llorin L.D."/>
            <person name="Lim K.R."/>
            <person name="Teodosio J."/>
            <person name="Dalisay D.S."/>
        </authorList>
    </citation>
    <scope>NUCLEOTIDE SEQUENCE [LARGE SCALE GENOMIC DNA]</scope>
    <source>
        <strain evidence="1 2">M3</strain>
    </source>
</reference>
<gene>
    <name evidence="1" type="ORF">ABNX05_11490</name>
</gene>
<organism evidence="1 2">
    <name type="scientific">Lysinibacillus zambalensis</name>
    <dbReference type="NCBI Taxonomy" id="3160866"/>
    <lineage>
        <taxon>Bacteria</taxon>
        <taxon>Bacillati</taxon>
        <taxon>Bacillota</taxon>
        <taxon>Bacilli</taxon>
        <taxon>Bacillales</taxon>
        <taxon>Bacillaceae</taxon>
        <taxon>Lysinibacillus</taxon>
    </lineage>
</organism>
<comment type="caution">
    <text evidence="1">The sequence shown here is derived from an EMBL/GenBank/DDBJ whole genome shotgun (WGS) entry which is preliminary data.</text>
</comment>
<proteinExistence type="predicted"/>
<protein>
    <submittedName>
        <fullName evidence="1">Uncharacterized protein</fullName>
    </submittedName>
</protein>
<evidence type="ECO:0000313" key="2">
    <source>
        <dbReference type="Proteomes" id="UP001478862"/>
    </source>
</evidence>
<dbReference type="Proteomes" id="UP001478862">
    <property type="component" value="Unassembled WGS sequence"/>
</dbReference>
<dbReference type="EMBL" id="JBEGDG010000007">
    <property type="protein sequence ID" value="MEQ6355242.1"/>
    <property type="molecule type" value="Genomic_DNA"/>
</dbReference>
<dbReference type="RefSeq" id="WP_349659871.1">
    <property type="nucleotide sequence ID" value="NZ_JBEGDG010000007.1"/>
</dbReference>
<accession>A0ABV1MRV8</accession>